<dbReference type="InterPro" id="IPR024084">
    <property type="entry name" value="IsoPropMal-DH-like_dom"/>
</dbReference>
<dbReference type="EMBL" id="CAJFDI010000006">
    <property type="protein sequence ID" value="CAD5234573.1"/>
    <property type="molecule type" value="Genomic_DNA"/>
</dbReference>
<dbReference type="InterPro" id="IPR001680">
    <property type="entry name" value="WD40_rpt"/>
</dbReference>
<feature type="compositionally biased region" description="Low complexity" evidence="10">
    <location>
        <begin position="665"/>
        <end position="675"/>
    </location>
</feature>
<evidence type="ECO:0000256" key="6">
    <source>
        <dbReference type="ARBA" id="ARBA00022946"/>
    </source>
</evidence>
<protein>
    <recommendedName>
        <fullName evidence="9">Isocitrate dehydrogenase [NAD] subunit, mitochondrial</fullName>
    </recommendedName>
</protein>
<proteinExistence type="inferred from homology"/>
<sequence length="1338" mass="147627">MLARSFVQSFSKAVPITRSVATTANGVPELAEKLKCTLIPGDGVGPELVYAVQDVIKNTGIPLEFDEVFLSEVHYTRSASIDDVVKSISLNNHVALKGVIQESVRNDYDENGGINTQLRRRLDLFANVVHIKSLEGIKTRHEKKLDFVIVREQTEGEYSSLEHESVPGVIECLKIMTRPKCERIAKFAFDYATKNNRKKVTAVHKANIMKLGDGLFLNICKEMSKLYPKIEFENMIIDNCCMQLVARPEQFDVMVMPNLYGNIIDNLAAGLVGGAGVVPGQSIGSDYVIFEPGSRHSFKGASGRQIANPTAMILCCANLLKHLHLDEYGRALTQAVEKTIKDGRVRTRDLGGYATTKDFTYAVIDNFRLNVIMRCSESDAEFEDAVESLDVFPGNSSFNVEPVNSVNRRNRLANLRTRMRSEFGLASSNFGGSQTSFDDISQSDCTSIASWGRKLLNETSATSPVSVEPIDSISTRAPQIIEQYQSVPPPSHPPPPPPSVPFNSHQNRPLPPPVPPRPSPLKMDSVPLTSSDPTSIVADNLQRGHSKSKSLDRGMSVGDKITIPVSIKSTSLNRGVSGKIVNGICEEEQRINNAQGVIHQLTLSVLSSSKDSITGNNNNNTSNGSVHHSYKEILETIPEPSTSGLYERSKNNSFSVVEEKSLASSLSPNSSKALNDTFESNDSRLQASNSHKRYSSCIVDTSRPVAGNTFKECRSVSELHRDEKRELTHMASIDPITRDVERRMSMKDHHSTMSSSGSGEGSKEESLVSIHSGVGYAKSLVKSYGNTAQVMIRGAYQKVRNMVTPRPRCTVVEREEDEASESDAASSSVSMSTSENNVKLGNRTDGPPVICRPRNLKKGPFDFSQLRVVQELNNEHTGAVWSLKFSMCGRLLATAGRDNMVRIWVLSKHLSYFTRMREKYNQGNIDSDFEKIHLQMEKKNFSQLDDDDSSLSSRKSPLDSAASAKSVSTQANSQSSGTPVFAPKPFCTYRGHTADILDLAWSPRNYFLLSSSMDNTVKLWHLTRSECLCCFQHTDFVTCIAFMPKDDRYFISGSMDGKIRLWHVPEKKVALWNEVDQVKFITAITFIRSRFVVVGTYDGRCFFYTTDQLKYHTVINVRSSRGKNARGHKITSLAVHGNHLLVTSNDSRIRMYSIDNIELISKFKGAQIERSQIRGTFSPDGKHVICGSEDCFAYIWRVADVSASYSVHNNLWERIRIHNSVVTAAVFAPKPGLIFQLLGDSDSKGILSPVKTSAGSNTKSSSSASQSNKSSEISIPSSFLASASAQASRVLNELRGNKSNTSEAKAKNLDSMGDVIVTADLNGSIKVLANPRHISYLS</sequence>
<evidence type="ECO:0000256" key="5">
    <source>
        <dbReference type="ARBA" id="ARBA00022737"/>
    </source>
</evidence>
<keyword evidence="13" id="KW-1185">Reference proteome</keyword>
<feature type="compositionally biased region" description="Pro residues" evidence="10">
    <location>
        <begin position="487"/>
        <end position="500"/>
    </location>
</feature>
<dbReference type="OrthoDB" id="1932312at2759"/>
<evidence type="ECO:0000256" key="7">
    <source>
        <dbReference type="ARBA" id="ARBA00023128"/>
    </source>
</evidence>
<feature type="compositionally biased region" description="Low complexity" evidence="10">
    <location>
        <begin position="1252"/>
        <end position="1270"/>
    </location>
</feature>
<dbReference type="InterPro" id="IPR019818">
    <property type="entry name" value="IsoCit/isopropylmalate_DH_CS"/>
</dbReference>
<dbReference type="GO" id="GO:0006099">
    <property type="term" value="P:tricarboxylic acid cycle"/>
    <property type="evidence" value="ECO:0007669"/>
    <property type="project" value="UniProtKB-UniRule"/>
</dbReference>
<feature type="repeat" description="WD" evidence="8">
    <location>
        <begin position="1030"/>
        <end position="1064"/>
    </location>
</feature>
<comment type="caution">
    <text evidence="12">The sequence shown here is derived from an EMBL/GenBank/DDBJ whole genome shotgun (WGS) entry which is preliminary data.</text>
</comment>
<dbReference type="PRINTS" id="PR00320">
    <property type="entry name" value="GPROTEINBRPT"/>
</dbReference>
<evidence type="ECO:0000256" key="3">
    <source>
        <dbReference type="ARBA" id="ARBA00022532"/>
    </source>
</evidence>
<feature type="repeat" description="WD" evidence="8">
    <location>
        <begin position="989"/>
        <end position="1030"/>
    </location>
</feature>
<dbReference type="GO" id="GO:0016616">
    <property type="term" value="F:oxidoreductase activity, acting on the CH-OH group of donors, NAD or NADP as acceptor"/>
    <property type="evidence" value="ECO:0007669"/>
    <property type="project" value="InterPro"/>
</dbReference>
<keyword evidence="7 9" id="KW-0496">Mitochondrion</keyword>
<feature type="compositionally biased region" description="Pro residues" evidence="10">
    <location>
        <begin position="509"/>
        <end position="519"/>
    </location>
</feature>
<name>A0A7I8X1E9_BURXY</name>
<dbReference type="SMART" id="SM00320">
    <property type="entry name" value="WD40"/>
    <property type="match status" value="6"/>
</dbReference>
<evidence type="ECO:0000313" key="13">
    <source>
        <dbReference type="Proteomes" id="UP000659654"/>
    </source>
</evidence>
<dbReference type="InterPro" id="IPR036322">
    <property type="entry name" value="WD40_repeat_dom_sf"/>
</dbReference>
<organism evidence="12 13">
    <name type="scientific">Bursaphelenchus xylophilus</name>
    <name type="common">Pinewood nematode worm</name>
    <name type="synonym">Aphelenchoides xylophilus</name>
    <dbReference type="NCBI Taxonomy" id="6326"/>
    <lineage>
        <taxon>Eukaryota</taxon>
        <taxon>Metazoa</taxon>
        <taxon>Ecdysozoa</taxon>
        <taxon>Nematoda</taxon>
        <taxon>Chromadorea</taxon>
        <taxon>Rhabditida</taxon>
        <taxon>Tylenchina</taxon>
        <taxon>Tylenchomorpha</taxon>
        <taxon>Aphelenchoidea</taxon>
        <taxon>Aphelenchoididae</taxon>
        <taxon>Bursaphelenchus</taxon>
    </lineage>
</organism>
<dbReference type="Proteomes" id="UP000659654">
    <property type="component" value="Unassembled WGS sequence"/>
</dbReference>
<dbReference type="SMART" id="SM01329">
    <property type="entry name" value="Iso_dh"/>
    <property type="match status" value="1"/>
</dbReference>
<dbReference type="PROSITE" id="PS50294">
    <property type="entry name" value="WD_REPEATS_REGION"/>
    <property type="match status" value="3"/>
</dbReference>
<keyword evidence="4 8" id="KW-0853">WD repeat</keyword>
<dbReference type="EMBL" id="CAJFCV020000006">
    <property type="protein sequence ID" value="CAG9130436.1"/>
    <property type="molecule type" value="Genomic_DNA"/>
</dbReference>
<feature type="region of interest" description="Disordered" evidence="10">
    <location>
        <begin position="812"/>
        <end position="849"/>
    </location>
</feature>
<accession>A0A7I8X1E9</accession>
<dbReference type="SUPFAM" id="SSF50978">
    <property type="entry name" value="WD40 repeat-like"/>
    <property type="match status" value="1"/>
</dbReference>
<keyword evidence="6 9" id="KW-0809">Transit peptide</keyword>
<feature type="region of interest" description="Disordered" evidence="10">
    <location>
        <begin position="665"/>
        <end position="692"/>
    </location>
</feature>
<dbReference type="Pfam" id="PF00400">
    <property type="entry name" value="WD40"/>
    <property type="match status" value="4"/>
</dbReference>
<feature type="region of interest" description="Disordered" evidence="10">
    <location>
        <begin position="484"/>
        <end position="536"/>
    </location>
</feature>
<dbReference type="PANTHER" id="PTHR14221:SF0">
    <property type="entry name" value="WD REPEAT-CONTAINING PROTEIN 44"/>
    <property type="match status" value="1"/>
</dbReference>
<dbReference type="PROSITE" id="PS50082">
    <property type="entry name" value="WD_REPEATS_2"/>
    <property type="match status" value="3"/>
</dbReference>
<evidence type="ECO:0000256" key="9">
    <source>
        <dbReference type="RuleBase" id="RU361266"/>
    </source>
</evidence>
<dbReference type="NCBIfam" id="TIGR00175">
    <property type="entry name" value="mito_nad_idh"/>
    <property type="match status" value="1"/>
</dbReference>
<gene>
    <name evidence="12" type="ORF">BXYJ_LOCUS14664</name>
</gene>
<feature type="compositionally biased region" description="Polar residues" evidence="10">
    <location>
        <begin position="963"/>
        <end position="978"/>
    </location>
</feature>
<dbReference type="GO" id="GO:0005739">
    <property type="term" value="C:mitochondrion"/>
    <property type="evidence" value="ECO:0007669"/>
    <property type="project" value="UniProtKB-SubCell"/>
</dbReference>
<feature type="compositionally biased region" description="Low complexity" evidence="10">
    <location>
        <begin position="950"/>
        <end position="960"/>
    </location>
</feature>
<evidence type="ECO:0000256" key="10">
    <source>
        <dbReference type="SAM" id="MobiDB-lite"/>
    </source>
</evidence>
<comment type="similarity">
    <text evidence="2 9">Belongs to the isocitrate and isopropylmalate dehydrogenases family.</text>
</comment>
<feature type="repeat" description="WD" evidence="8">
    <location>
        <begin position="873"/>
        <end position="904"/>
    </location>
</feature>
<evidence type="ECO:0000256" key="4">
    <source>
        <dbReference type="ARBA" id="ARBA00022574"/>
    </source>
</evidence>
<feature type="region of interest" description="Disordered" evidence="10">
    <location>
        <begin position="745"/>
        <end position="766"/>
    </location>
</feature>
<evidence type="ECO:0000256" key="1">
    <source>
        <dbReference type="ARBA" id="ARBA00004173"/>
    </source>
</evidence>
<keyword evidence="3 9" id="KW-0816">Tricarboxylic acid cycle</keyword>
<evidence type="ECO:0000259" key="11">
    <source>
        <dbReference type="SMART" id="SM01329"/>
    </source>
</evidence>
<feature type="region of interest" description="Disordered" evidence="10">
    <location>
        <begin position="1249"/>
        <end position="1270"/>
    </location>
</feature>
<dbReference type="InterPro" id="IPR020472">
    <property type="entry name" value="WD40_PAC1"/>
</dbReference>
<dbReference type="Gene3D" id="2.130.10.10">
    <property type="entry name" value="YVTN repeat-like/Quinoprotein amine dehydrogenase"/>
    <property type="match status" value="1"/>
</dbReference>
<dbReference type="InterPro" id="IPR015943">
    <property type="entry name" value="WD40/YVTN_repeat-like_dom_sf"/>
</dbReference>
<evidence type="ECO:0000313" key="12">
    <source>
        <dbReference type="EMBL" id="CAD5234573.1"/>
    </source>
</evidence>
<comment type="subcellular location">
    <subcellularLocation>
        <location evidence="1 9">Mitochondrion</location>
    </subcellularLocation>
</comment>
<dbReference type="GO" id="GO:0000287">
    <property type="term" value="F:magnesium ion binding"/>
    <property type="evidence" value="ECO:0007669"/>
    <property type="project" value="UniProtKB-UniRule"/>
</dbReference>
<feature type="compositionally biased region" description="Polar residues" evidence="10">
    <location>
        <begin position="677"/>
        <end position="689"/>
    </location>
</feature>
<feature type="compositionally biased region" description="Low complexity" evidence="10">
    <location>
        <begin position="822"/>
        <end position="835"/>
    </location>
</feature>
<dbReference type="PROSITE" id="PS00470">
    <property type="entry name" value="IDH_IMDH"/>
    <property type="match status" value="1"/>
</dbReference>
<dbReference type="Pfam" id="PF00180">
    <property type="entry name" value="Iso_dh"/>
    <property type="match status" value="1"/>
</dbReference>
<dbReference type="Gene3D" id="3.40.718.10">
    <property type="entry name" value="Isopropylmalate Dehydrogenase"/>
    <property type="match status" value="1"/>
</dbReference>
<feature type="domain" description="Isopropylmalate dehydrogenase-like" evidence="11">
    <location>
        <begin position="35"/>
        <end position="363"/>
    </location>
</feature>
<feature type="region of interest" description="Disordered" evidence="10">
    <location>
        <begin position="943"/>
        <end position="978"/>
    </location>
</feature>
<evidence type="ECO:0000256" key="8">
    <source>
        <dbReference type="PROSITE-ProRule" id="PRU00221"/>
    </source>
</evidence>
<evidence type="ECO:0000256" key="2">
    <source>
        <dbReference type="ARBA" id="ARBA00007769"/>
    </source>
</evidence>
<dbReference type="InterPro" id="IPR040324">
    <property type="entry name" value="WDR44/Dgr2"/>
</dbReference>
<keyword evidence="5" id="KW-0677">Repeat</keyword>
<dbReference type="SUPFAM" id="SSF53659">
    <property type="entry name" value="Isocitrate/Isopropylmalate dehydrogenase-like"/>
    <property type="match status" value="1"/>
</dbReference>
<reference evidence="12" key="1">
    <citation type="submission" date="2020-09" db="EMBL/GenBank/DDBJ databases">
        <authorList>
            <person name="Kikuchi T."/>
        </authorList>
    </citation>
    <scope>NUCLEOTIDE SEQUENCE</scope>
    <source>
        <strain evidence="12">Ka4C1</strain>
    </source>
</reference>
<dbReference type="Proteomes" id="UP000582659">
    <property type="component" value="Unassembled WGS sequence"/>
</dbReference>
<dbReference type="FunFam" id="3.40.718.10:FF:000001">
    <property type="entry name" value="Isocitrate dehydrogenase [NAD] subunit, mitochondrial"/>
    <property type="match status" value="1"/>
</dbReference>
<dbReference type="PANTHER" id="PTHR14221">
    <property type="entry name" value="WD REPEAT DOMAIN 44"/>
    <property type="match status" value="1"/>
</dbReference>
<dbReference type="InterPro" id="IPR004434">
    <property type="entry name" value="Isocitrate_DH_NAD"/>
</dbReference>
<dbReference type="GO" id="GO:0051287">
    <property type="term" value="F:NAD binding"/>
    <property type="evidence" value="ECO:0007669"/>
    <property type="project" value="UniProtKB-UniRule"/>
</dbReference>